<dbReference type="EMBL" id="ML734553">
    <property type="protein sequence ID" value="KAB8252790.1"/>
    <property type="molecule type" value="Genomic_DNA"/>
</dbReference>
<dbReference type="VEuPathDB" id="FungiDB:AFLA_007506"/>
<proteinExistence type="predicted"/>
<protein>
    <submittedName>
        <fullName evidence="1">Uncharacterized protein</fullName>
    </submittedName>
</protein>
<sequence>MPDLPASSSCSSYFLLSQIPSHTTPPSHSPSYQPITTSTTMANLPTSFIITLNGTPIAKNINPDEEQIHAAADHNNPAVFTFSNGLLESDGWYLGRFAIEDRSLLPKRVLWHKKGGDVGEDLIQKTTIEDQGGNLVLTNGGTVLTLIDGQVYGDLIRSKWFTICPYCDIGMKVLIPTDCVYRKPCYCGYSSCLGYEWVGSLGIFYMTLGNITAYYK</sequence>
<gene>
    <name evidence="1" type="ORF">BDV35DRAFT_334799</name>
</gene>
<organism evidence="1">
    <name type="scientific">Aspergillus flavus</name>
    <dbReference type="NCBI Taxonomy" id="5059"/>
    <lineage>
        <taxon>Eukaryota</taxon>
        <taxon>Fungi</taxon>
        <taxon>Dikarya</taxon>
        <taxon>Ascomycota</taxon>
        <taxon>Pezizomycotina</taxon>
        <taxon>Eurotiomycetes</taxon>
        <taxon>Eurotiomycetidae</taxon>
        <taxon>Eurotiales</taxon>
        <taxon>Aspergillaceae</taxon>
        <taxon>Aspergillus</taxon>
        <taxon>Aspergillus subgen. Circumdati</taxon>
    </lineage>
</organism>
<name>A0A5N6HHK2_ASPFL</name>
<dbReference type="Gene3D" id="2.80.10.50">
    <property type="match status" value="1"/>
</dbReference>
<dbReference type="Proteomes" id="UP000325434">
    <property type="component" value="Unassembled WGS sequence"/>
</dbReference>
<dbReference type="AlphaFoldDB" id="A0A5N6HHK2"/>
<dbReference type="VEuPathDB" id="FungiDB:F9C07_2143503"/>
<reference evidence="1" key="1">
    <citation type="submission" date="2019-04" db="EMBL/GenBank/DDBJ databases">
        <title>Friends and foes A comparative genomics study of 23 Aspergillus species from section Flavi.</title>
        <authorList>
            <consortium name="DOE Joint Genome Institute"/>
            <person name="Kjaerbolling I."/>
            <person name="Vesth T."/>
            <person name="Frisvad J.C."/>
            <person name="Nybo J.L."/>
            <person name="Theobald S."/>
            <person name="Kildgaard S."/>
            <person name="Isbrandt T."/>
            <person name="Kuo A."/>
            <person name="Sato A."/>
            <person name="Lyhne E.K."/>
            <person name="Kogle M.E."/>
            <person name="Wiebenga A."/>
            <person name="Kun R.S."/>
            <person name="Lubbers R.J."/>
            <person name="Makela M.R."/>
            <person name="Barry K."/>
            <person name="Chovatia M."/>
            <person name="Clum A."/>
            <person name="Daum C."/>
            <person name="Haridas S."/>
            <person name="He G."/>
            <person name="LaButti K."/>
            <person name="Lipzen A."/>
            <person name="Mondo S."/>
            <person name="Riley R."/>
            <person name="Salamov A."/>
            <person name="Simmons B.A."/>
            <person name="Magnuson J.K."/>
            <person name="Henrissat B."/>
            <person name="Mortensen U.H."/>
            <person name="Larsen T.O."/>
            <person name="Devries R.P."/>
            <person name="Grigoriev I.V."/>
            <person name="Machida M."/>
            <person name="Baker S.E."/>
            <person name="Andersen M.R."/>
        </authorList>
    </citation>
    <scope>NUCLEOTIDE SEQUENCE [LARGE SCALE GENOMIC DNA]</scope>
    <source>
        <strain evidence="1">CBS 121.62</strain>
    </source>
</reference>
<evidence type="ECO:0000313" key="1">
    <source>
        <dbReference type="EMBL" id="KAB8252790.1"/>
    </source>
</evidence>
<accession>A0A5N6HHK2</accession>